<gene>
    <name evidence="13" type="ORF">HDA33_001786</name>
</gene>
<dbReference type="SUPFAM" id="SSF144083">
    <property type="entry name" value="Magnesium transport protein CorA, transmembrane region"/>
    <property type="match status" value="1"/>
</dbReference>
<dbReference type="RefSeq" id="WP_184172670.1">
    <property type="nucleotide sequence ID" value="NZ_BAABAG010000009.1"/>
</dbReference>
<evidence type="ECO:0000256" key="8">
    <source>
        <dbReference type="ARBA" id="ARBA00023065"/>
    </source>
</evidence>
<dbReference type="GO" id="GO:0015095">
    <property type="term" value="F:magnesium ion transmembrane transporter activity"/>
    <property type="evidence" value="ECO:0007669"/>
    <property type="project" value="TreeGrafter"/>
</dbReference>
<evidence type="ECO:0000313" key="14">
    <source>
        <dbReference type="Proteomes" id="UP000567246"/>
    </source>
</evidence>
<evidence type="ECO:0000256" key="4">
    <source>
        <dbReference type="ARBA" id="ARBA00022475"/>
    </source>
</evidence>
<dbReference type="GO" id="GO:0000287">
    <property type="term" value="F:magnesium ion binding"/>
    <property type="evidence" value="ECO:0007669"/>
    <property type="project" value="TreeGrafter"/>
</dbReference>
<feature type="transmembrane region" description="Helical" evidence="12">
    <location>
        <begin position="305"/>
        <end position="324"/>
    </location>
</feature>
<keyword evidence="3" id="KW-0813">Transport</keyword>
<dbReference type="GO" id="GO:0005886">
    <property type="term" value="C:plasma membrane"/>
    <property type="evidence" value="ECO:0007669"/>
    <property type="project" value="UniProtKB-SubCell"/>
</dbReference>
<dbReference type="SUPFAM" id="SSF143865">
    <property type="entry name" value="CorA soluble domain-like"/>
    <property type="match status" value="1"/>
</dbReference>
<evidence type="ECO:0000256" key="6">
    <source>
        <dbReference type="ARBA" id="ARBA00022842"/>
    </source>
</evidence>
<keyword evidence="5 12" id="KW-0812">Transmembrane</keyword>
<dbReference type="Proteomes" id="UP000567246">
    <property type="component" value="Unassembled WGS sequence"/>
</dbReference>
<dbReference type="FunFam" id="1.20.58.340:FF:000004">
    <property type="entry name" value="Magnesium transport protein CorA"/>
    <property type="match status" value="1"/>
</dbReference>
<keyword evidence="14" id="KW-1185">Reference proteome</keyword>
<comment type="catalytic activity">
    <reaction evidence="10">
        <text>Mg(2+)(in) = Mg(2+)(out)</text>
        <dbReference type="Rhea" id="RHEA:29827"/>
        <dbReference type="ChEBI" id="CHEBI:18420"/>
    </reaction>
</comment>
<comment type="subcellular location">
    <subcellularLocation>
        <location evidence="1">Cell membrane</location>
        <topology evidence="1">Multi-pass membrane protein</topology>
    </subcellularLocation>
</comment>
<evidence type="ECO:0000313" key="13">
    <source>
        <dbReference type="EMBL" id="MBB5849222.1"/>
    </source>
</evidence>
<dbReference type="EMBL" id="JACHMW010000001">
    <property type="protein sequence ID" value="MBB5849222.1"/>
    <property type="molecule type" value="Genomic_DNA"/>
</dbReference>
<dbReference type="Pfam" id="PF01544">
    <property type="entry name" value="CorA"/>
    <property type="match status" value="2"/>
</dbReference>
<evidence type="ECO:0000256" key="10">
    <source>
        <dbReference type="ARBA" id="ARBA00034269"/>
    </source>
</evidence>
<evidence type="ECO:0000256" key="12">
    <source>
        <dbReference type="SAM" id="Phobius"/>
    </source>
</evidence>
<keyword evidence="7 12" id="KW-1133">Transmembrane helix</keyword>
<comment type="function">
    <text evidence="11">Mediates influx of magnesium ions. Alternates between open and closed states. Activated by low cytoplasmic Mg(2+) levels. Inactive when cytoplasmic Mg(2+) levels are high.</text>
</comment>
<accession>A0A7W9JL03</accession>
<evidence type="ECO:0000256" key="2">
    <source>
        <dbReference type="ARBA" id="ARBA00009765"/>
    </source>
</evidence>
<evidence type="ECO:0000256" key="3">
    <source>
        <dbReference type="ARBA" id="ARBA00022448"/>
    </source>
</evidence>
<dbReference type="GO" id="GO:0050897">
    <property type="term" value="F:cobalt ion binding"/>
    <property type="evidence" value="ECO:0007669"/>
    <property type="project" value="TreeGrafter"/>
</dbReference>
<dbReference type="InterPro" id="IPR002523">
    <property type="entry name" value="MgTranspt_CorA/ZnTranspt_ZntB"/>
</dbReference>
<dbReference type="Gene3D" id="1.20.58.340">
    <property type="entry name" value="Magnesium transport protein CorA, transmembrane region"/>
    <property type="match status" value="2"/>
</dbReference>
<name>A0A7W9JL03_9MICC</name>
<dbReference type="PANTHER" id="PTHR46494">
    <property type="entry name" value="CORA FAMILY METAL ION TRANSPORTER (EUROFUNG)"/>
    <property type="match status" value="1"/>
</dbReference>
<dbReference type="InterPro" id="IPR045861">
    <property type="entry name" value="CorA_cytoplasmic_dom"/>
</dbReference>
<evidence type="ECO:0000256" key="1">
    <source>
        <dbReference type="ARBA" id="ARBA00004651"/>
    </source>
</evidence>
<keyword evidence="6" id="KW-0460">Magnesium</keyword>
<dbReference type="GO" id="GO:0015087">
    <property type="term" value="F:cobalt ion transmembrane transporter activity"/>
    <property type="evidence" value="ECO:0007669"/>
    <property type="project" value="TreeGrafter"/>
</dbReference>
<evidence type="ECO:0000256" key="11">
    <source>
        <dbReference type="ARBA" id="ARBA00045497"/>
    </source>
</evidence>
<dbReference type="CDD" id="cd12830">
    <property type="entry name" value="MtCorA-like"/>
    <property type="match status" value="1"/>
</dbReference>
<evidence type="ECO:0000256" key="9">
    <source>
        <dbReference type="ARBA" id="ARBA00023136"/>
    </source>
</evidence>
<sequence length="362" mass="41314">MTMIDNAVYVDGRRVHAPSTLEDTWQAAEASGGMAWLGLYRPDTDELRAVADELHLHPLAVEDALEGGERAKLDRYGEDWFMVLHPARYVDSTETVEFGEIGIFTGDRYVVTVRHAEEPDLAAVRRALETEGRERLALGPWQVTFEILDKVVDDYVPVADGLEQDIEEIEDQIFSGAGHVSRRIYELSREVLHFQHAIRALPVIVEQLQEGARARLREEEHRREVGAPRTGDVHEWDQDELSEEGAFEVENLRRLRDVHDHAVQINERVTAMRQMLANALELDSTLASKRLAEQSIEQNEQVKRISSWAAIIFAPQLVGSIYGMNFTHMPELHWVWGYPFALALMLSVGVVLFVLFKRNDWL</sequence>
<dbReference type="PANTHER" id="PTHR46494:SF1">
    <property type="entry name" value="CORA FAMILY METAL ION TRANSPORTER (EUROFUNG)"/>
    <property type="match status" value="1"/>
</dbReference>
<comment type="caution">
    <text evidence="13">The sequence shown here is derived from an EMBL/GenBank/DDBJ whole genome shotgun (WGS) entry which is preliminary data.</text>
</comment>
<dbReference type="AlphaFoldDB" id="A0A7W9JL03"/>
<dbReference type="Gene3D" id="3.30.460.20">
    <property type="entry name" value="CorA soluble domain-like"/>
    <property type="match status" value="1"/>
</dbReference>
<organism evidence="13 14">
    <name type="scientific">Micrococcus endophyticus</name>
    <dbReference type="NCBI Taxonomy" id="455343"/>
    <lineage>
        <taxon>Bacteria</taxon>
        <taxon>Bacillati</taxon>
        <taxon>Actinomycetota</taxon>
        <taxon>Actinomycetes</taxon>
        <taxon>Micrococcales</taxon>
        <taxon>Micrococcaceae</taxon>
        <taxon>Micrococcus</taxon>
    </lineage>
</organism>
<evidence type="ECO:0000256" key="5">
    <source>
        <dbReference type="ARBA" id="ARBA00022692"/>
    </source>
</evidence>
<keyword evidence="8" id="KW-0406">Ion transport</keyword>
<protein>
    <submittedName>
        <fullName evidence="13">Magnesium transporter</fullName>
    </submittedName>
</protein>
<dbReference type="InterPro" id="IPR045863">
    <property type="entry name" value="CorA_TM1_TM2"/>
</dbReference>
<proteinExistence type="inferred from homology"/>
<reference evidence="13 14" key="1">
    <citation type="submission" date="2020-08" db="EMBL/GenBank/DDBJ databases">
        <title>Sequencing the genomes of 1000 actinobacteria strains.</title>
        <authorList>
            <person name="Klenk H.-P."/>
        </authorList>
    </citation>
    <scope>NUCLEOTIDE SEQUENCE [LARGE SCALE GENOMIC DNA]</scope>
    <source>
        <strain evidence="13 14">DSM 17945</strain>
    </source>
</reference>
<evidence type="ECO:0000256" key="7">
    <source>
        <dbReference type="ARBA" id="ARBA00022989"/>
    </source>
</evidence>
<keyword evidence="4" id="KW-1003">Cell membrane</keyword>
<keyword evidence="9 12" id="KW-0472">Membrane</keyword>
<comment type="similarity">
    <text evidence="2">Belongs to the CorA metal ion transporter (MIT) (TC 1.A.35) family.</text>
</comment>
<feature type="transmembrane region" description="Helical" evidence="12">
    <location>
        <begin position="336"/>
        <end position="356"/>
    </location>
</feature>